<dbReference type="InterPro" id="IPR018062">
    <property type="entry name" value="HTH_AraC-typ_CS"/>
</dbReference>
<dbReference type="Gene3D" id="2.60.120.10">
    <property type="entry name" value="Jelly Rolls"/>
    <property type="match status" value="1"/>
</dbReference>
<reference evidence="5" key="1">
    <citation type="journal article" date="2021" name="PeerJ">
        <title>Extensive microbial diversity within the chicken gut microbiome revealed by metagenomics and culture.</title>
        <authorList>
            <person name="Gilroy R."/>
            <person name="Ravi A."/>
            <person name="Getino M."/>
            <person name="Pursley I."/>
            <person name="Horton D.L."/>
            <person name="Alikhan N.F."/>
            <person name="Baker D."/>
            <person name="Gharbi K."/>
            <person name="Hall N."/>
            <person name="Watson M."/>
            <person name="Adriaenssens E.M."/>
            <person name="Foster-Nyarko E."/>
            <person name="Jarju S."/>
            <person name="Secka A."/>
            <person name="Antonio M."/>
            <person name="Oren A."/>
            <person name="Chaudhuri R.R."/>
            <person name="La Ragione R."/>
            <person name="Hildebrand F."/>
            <person name="Pallen M.J."/>
        </authorList>
    </citation>
    <scope>NUCLEOTIDE SEQUENCE</scope>
    <source>
        <strain evidence="5">14324</strain>
    </source>
</reference>
<evidence type="ECO:0000313" key="6">
    <source>
        <dbReference type="Proteomes" id="UP000824041"/>
    </source>
</evidence>
<gene>
    <name evidence="5" type="ORF">IAA21_06420</name>
</gene>
<dbReference type="GO" id="GO:0003700">
    <property type="term" value="F:DNA-binding transcription factor activity"/>
    <property type="evidence" value="ECO:0007669"/>
    <property type="project" value="InterPro"/>
</dbReference>
<dbReference type="AlphaFoldDB" id="A0A9D2DS86"/>
<dbReference type="InterPro" id="IPR018060">
    <property type="entry name" value="HTH_AraC"/>
</dbReference>
<dbReference type="EMBL" id="DXBU01000090">
    <property type="protein sequence ID" value="HIZ22416.1"/>
    <property type="molecule type" value="Genomic_DNA"/>
</dbReference>
<dbReference type="InterPro" id="IPR011051">
    <property type="entry name" value="RmlC_Cupin_sf"/>
</dbReference>
<dbReference type="PRINTS" id="PR00032">
    <property type="entry name" value="HTHARAC"/>
</dbReference>
<protein>
    <submittedName>
        <fullName evidence="5">AraC family transcriptional regulator</fullName>
    </submittedName>
</protein>
<evidence type="ECO:0000259" key="4">
    <source>
        <dbReference type="PROSITE" id="PS01124"/>
    </source>
</evidence>
<evidence type="ECO:0000256" key="1">
    <source>
        <dbReference type="ARBA" id="ARBA00023015"/>
    </source>
</evidence>
<dbReference type="CDD" id="cd02208">
    <property type="entry name" value="cupin_RmlC-like"/>
    <property type="match status" value="1"/>
</dbReference>
<dbReference type="Gene3D" id="1.10.10.60">
    <property type="entry name" value="Homeodomain-like"/>
    <property type="match status" value="2"/>
</dbReference>
<dbReference type="SUPFAM" id="SSF46689">
    <property type="entry name" value="Homeodomain-like"/>
    <property type="match status" value="2"/>
</dbReference>
<evidence type="ECO:0000313" key="5">
    <source>
        <dbReference type="EMBL" id="HIZ22416.1"/>
    </source>
</evidence>
<evidence type="ECO:0000256" key="3">
    <source>
        <dbReference type="ARBA" id="ARBA00023163"/>
    </source>
</evidence>
<keyword evidence="1" id="KW-0805">Transcription regulation</keyword>
<dbReference type="Pfam" id="PF12833">
    <property type="entry name" value="HTH_18"/>
    <property type="match status" value="1"/>
</dbReference>
<name>A0A9D2DS86_9FIRM</name>
<comment type="caution">
    <text evidence="5">The sequence shown here is derived from an EMBL/GenBank/DDBJ whole genome shotgun (WGS) entry which is preliminary data.</text>
</comment>
<dbReference type="InterPro" id="IPR014710">
    <property type="entry name" value="RmlC-like_jellyroll"/>
</dbReference>
<keyword evidence="3" id="KW-0804">Transcription</keyword>
<dbReference type="PANTHER" id="PTHR43280:SF28">
    <property type="entry name" value="HTH-TYPE TRANSCRIPTIONAL ACTIVATOR RHAS"/>
    <property type="match status" value="1"/>
</dbReference>
<dbReference type="InterPro" id="IPR020449">
    <property type="entry name" value="Tscrpt_reg_AraC-type_HTH"/>
</dbReference>
<dbReference type="PROSITE" id="PS00041">
    <property type="entry name" value="HTH_ARAC_FAMILY_1"/>
    <property type="match status" value="1"/>
</dbReference>
<proteinExistence type="predicted"/>
<dbReference type="SMART" id="SM00342">
    <property type="entry name" value="HTH_ARAC"/>
    <property type="match status" value="1"/>
</dbReference>
<dbReference type="Pfam" id="PF07883">
    <property type="entry name" value="Cupin_2"/>
    <property type="match status" value="1"/>
</dbReference>
<accession>A0A9D2DS86</accession>
<organism evidence="5 6">
    <name type="scientific">Candidatus Blautia faecigallinarum</name>
    <dbReference type="NCBI Taxonomy" id="2838488"/>
    <lineage>
        <taxon>Bacteria</taxon>
        <taxon>Bacillati</taxon>
        <taxon>Bacillota</taxon>
        <taxon>Clostridia</taxon>
        <taxon>Lachnospirales</taxon>
        <taxon>Lachnospiraceae</taxon>
        <taxon>Blautia</taxon>
    </lineage>
</organism>
<dbReference type="PANTHER" id="PTHR43280">
    <property type="entry name" value="ARAC-FAMILY TRANSCRIPTIONAL REGULATOR"/>
    <property type="match status" value="1"/>
</dbReference>
<dbReference type="SUPFAM" id="SSF51182">
    <property type="entry name" value="RmlC-like cupins"/>
    <property type="match status" value="1"/>
</dbReference>
<dbReference type="InterPro" id="IPR013096">
    <property type="entry name" value="Cupin_2"/>
</dbReference>
<dbReference type="InterPro" id="IPR009057">
    <property type="entry name" value="Homeodomain-like_sf"/>
</dbReference>
<evidence type="ECO:0000256" key="2">
    <source>
        <dbReference type="ARBA" id="ARBA00023125"/>
    </source>
</evidence>
<keyword evidence="2" id="KW-0238">DNA-binding</keyword>
<reference evidence="5" key="2">
    <citation type="submission" date="2021-04" db="EMBL/GenBank/DDBJ databases">
        <authorList>
            <person name="Gilroy R."/>
        </authorList>
    </citation>
    <scope>NUCLEOTIDE SEQUENCE</scope>
    <source>
        <strain evidence="5">14324</strain>
    </source>
</reference>
<dbReference type="GO" id="GO:0043565">
    <property type="term" value="F:sequence-specific DNA binding"/>
    <property type="evidence" value="ECO:0007669"/>
    <property type="project" value="InterPro"/>
</dbReference>
<dbReference type="PROSITE" id="PS01124">
    <property type="entry name" value="HTH_ARAC_FAMILY_2"/>
    <property type="match status" value="1"/>
</dbReference>
<dbReference type="Proteomes" id="UP000824041">
    <property type="component" value="Unassembled WGS sequence"/>
</dbReference>
<feature type="domain" description="HTH araC/xylS-type" evidence="4">
    <location>
        <begin position="200"/>
        <end position="298"/>
    </location>
</feature>
<sequence>MIYAVGLTYGQKHEEMLEMDKMAFPYTCYYREMNRKFNAVVPWHWHKSIEMDYLLEGKMELVMPEQTLLLKAGDICFINSELLHSFHITQTAECCRFYAHLFDASLLYGMPNSQIQQKYILPVLGNPSVTTVHFPDGSRKHREIEKVFLDIVKKDQEHPWGYEFSVREGLSKLWCLMFEDFCSGRETVLYKEEAGSKRVKEMLRYVHEHFREPLSLKNIAGASGVSPQECMRCFRKNIHLSPIAYLTEYRVRMAAEELLHTDQSILTISENCGFSSNSYFTKVFQKIMGTTPSAYRKNCLKDGRIPSSKRYGIS</sequence>